<dbReference type="EnsemblMetazoa" id="MESCA001982-RA">
    <property type="protein sequence ID" value="MESCA001982-PA"/>
    <property type="gene ID" value="MESCA001982"/>
</dbReference>
<feature type="compositionally biased region" description="Low complexity" evidence="1">
    <location>
        <begin position="97"/>
        <end position="111"/>
    </location>
</feature>
<organism evidence="2 3">
    <name type="scientific">Megaselia scalaris</name>
    <name type="common">Humpbacked fly</name>
    <name type="synonym">Phora scalaris</name>
    <dbReference type="NCBI Taxonomy" id="36166"/>
    <lineage>
        <taxon>Eukaryota</taxon>
        <taxon>Metazoa</taxon>
        <taxon>Ecdysozoa</taxon>
        <taxon>Arthropoda</taxon>
        <taxon>Hexapoda</taxon>
        <taxon>Insecta</taxon>
        <taxon>Pterygota</taxon>
        <taxon>Neoptera</taxon>
        <taxon>Endopterygota</taxon>
        <taxon>Diptera</taxon>
        <taxon>Brachycera</taxon>
        <taxon>Muscomorpha</taxon>
        <taxon>Platypezoidea</taxon>
        <taxon>Phoridae</taxon>
        <taxon>Megaseliini</taxon>
        <taxon>Megaselia</taxon>
    </lineage>
</organism>
<reference evidence="3" key="1">
    <citation type="submission" date="2013-02" db="EMBL/GenBank/DDBJ databases">
        <authorList>
            <person name="Hughes D."/>
        </authorList>
    </citation>
    <scope>NUCLEOTIDE SEQUENCE</scope>
    <source>
        <strain>Durham</strain>
        <strain evidence="3">NC isolate 2 -- Noor lab</strain>
    </source>
</reference>
<keyword evidence="3" id="KW-1185">Reference proteome</keyword>
<reference evidence="2" key="2">
    <citation type="submission" date="2015-06" db="UniProtKB">
        <authorList>
            <consortium name="EnsemblMetazoa"/>
        </authorList>
    </citation>
    <scope>IDENTIFICATION</scope>
</reference>
<dbReference type="EMBL" id="CAQQ02168424">
    <property type="status" value="NOT_ANNOTATED_CDS"/>
    <property type="molecule type" value="Genomic_DNA"/>
</dbReference>
<evidence type="ECO:0000313" key="2">
    <source>
        <dbReference type="EnsemblMetazoa" id="MESCA001982-PA"/>
    </source>
</evidence>
<evidence type="ECO:0000313" key="3">
    <source>
        <dbReference type="Proteomes" id="UP000015102"/>
    </source>
</evidence>
<proteinExistence type="predicted"/>
<feature type="region of interest" description="Disordered" evidence="1">
    <location>
        <begin position="36"/>
        <end position="111"/>
    </location>
</feature>
<sequence>MFSSPKVPSPCVTLSISKRRRLRKKAAKIRKELEEKVKAEEQKKNTTMKPEIMQTATTDKSREQIKAEREAKKAAKQAAKTKSKEKSGENTVPATTNLNLLQKLNQKLQSL</sequence>
<name>T1GF53_MEGSC</name>
<dbReference type="Proteomes" id="UP000015102">
    <property type="component" value="Unassembled WGS sequence"/>
</dbReference>
<feature type="compositionally biased region" description="Basic and acidic residues" evidence="1">
    <location>
        <begin position="59"/>
        <end position="73"/>
    </location>
</feature>
<accession>T1GF53</accession>
<protein>
    <submittedName>
        <fullName evidence="2">Uncharacterized protein</fullName>
    </submittedName>
</protein>
<evidence type="ECO:0000256" key="1">
    <source>
        <dbReference type="SAM" id="MobiDB-lite"/>
    </source>
</evidence>
<dbReference type="AlphaFoldDB" id="T1GF53"/>
<dbReference type="HOGENOM" id="CLU_2161246_0_0_1"/>